<name>A0ABW5S894_9BACL</name>
<reference evidence="3" key="1">
    <citation type="journal article" date="2019" name="Int. J. Syst. Evol. Microbiol.">
        <title>The Global Catalogue of Microorganisms (GCM) 10K type strain sequencing project: providing services to taxonomists for standard genome sequencing and annotation.</title>
        <authorList>
            <consortium name="The Broad Institute Genomics Platform"/>
            <consortium name="The Broad Institute Genome Sequencing Center for Infectious Disease"/>
            <person name="Wu L."/>
            <person name="Ma J."/>
        </authorList>
    </citation>
    <scope>NUCLEOTIDE SEQUENCE [LARGE SCALE GENOMIC DNA]</scope>
    <source>
        <strain evidence="3">TISTR 2466</strain>
    </source>
</reference>
<evidence type="ECO:0000313" key="2">
    <source>
        <dbReference type="EMBL" id="MFD2694760.1"/>
    </source>
</evidence>
<evidence type="ECO:0000313" key="3">
    <source>
        <dbReference type="Proteomes" id="UP001597399"/>
    </source>
</evidence>
<feature type="compositionally biased region" description="Low complexity" evidence="1">
    <location>
        <begin position="111"/>
        <end position="124"/>
    </location>
</feature>
<protein>
    <submittedName>
        <fullName evidence="2">YlbD family protein</fullName>
    </submittedName>
</protein>
<dbReference type="Pfam" id="PF14071">
    <property type="entry name" value="YlbD_coat"/>
    <property type="match status" value="1"/>
</dbReference>
<gene>
    <name evidence="2" type="ORF">ACFSUE_14175</name>
</gene>
<dbReference type="RefSeq" id="WP_253062064.1">
    <property type="nucleotide sequence ID" value="NZ_JAMXWM010000011.1"/>
</dbReference>
<organism evidence="2 3">
    <name type="scientific">Sporolactobacillus shoreicorticis</name>
    <dbReference type="NCBI Taxonomy" id="1923877"/>
    <lineage>
        <taxon>Bacteria</taxon>
        <taxon>Bacillati</taxon>
        <taxon>Bacillota</taxon>
        <taxon>Bacilli</taxon>
        <taxon>Bacillales</taxon>
        <taxon>Sporolactobacillaceae</taxon>
        <taxon>Sporolactobacillus</taxon>
    </lineage>
</organism>
<sequence>MAEERTNAAIKKFKNFLRSHPEIVEYVHENGIKWRDVFDDWVIFGEKNDVWKKYGMRAEDTEESHEKKKSSTFSLNKMLEVVDTIDTKQWQERLDTISGALTGIRSFIGQFQQNNEQNKQNDGNDPGSAEHPSSQPSDRSNSQNPFFF</sequence>
<feature type="region of interest" description="Disordered" evidence="1">
    <location>
        <begin position="111"/>
        <end position="148"/>
    </location>
</feature>
<keyword evidence="3" id="KW-1185">Reference proteome</keyword>
<dbReference type="EMBL" id="JBHUMQ010000031">
    <property type="protein sequence ID" value="MFD2694760.1"/>
    <property type="molecule type" value="Genomic_DNA"/>
</dbReference>
<dbReference type="InterPro" id="IPR025953">
    <property type="entry name" value="YlbD_coat"/>
</dbReference>
<feature type="compositionally biased region" description="Polar residues" evidence="1">
    <location>
        <begin position="131"/>
        <end position="148"/>
    </location>
</feature>
<evidence type="ECO:0000256" key="1">
    <source>
        <dbReference type="SAM" id="MobiDB-lite"/>
    </source>
</evidence>
<comment type="caution">
    <text evidence="2">The sequence shown here is derived from an EMBL/GenBank/DDBJ whole genome shotgun (WGS) entry which is preliminary data.</text>
</comment>
<dbReference type="Proteomes" id="UP001597399">
    <property type="component" value="Unassembled WGS sequence"/>
</dbReference>
<accession>A0ABW5S894</accession>
<proteinExistence type="predicted"/>